<dbReference type="EMBL" id="FUYZ01000001">
    <property type="protein sequence ID" value="SKB61447.1"/>
    <property type="molecule type" value="Genomic_DNA"/>
</dbReference>
<gene>
    <name evidence="2" type="ORF">SAMN05660477_00236</name>
</gene>
<feature type="domain" description="DUF306" evidence="1">
    <location>
        <begin position="149"/>
        <end position="259"/>
    </location>
</feature>
<dbReference type="Gene3D" id="2.40.128.270">
    <property type="match status" value="1"/>
</dbReference>
<dbReference type="Pfam" id="PF04170">
    <property type="entry name" value="NlpE"/>
    <property type="match status" value="1"/>
</dbReference>
<dbReference type="STRING" id="619805.SAMN05660477_00236"/>
<dbReference type="AlphaFoldDB" id="A0A1T5CPV4"/>
<accession>A0A1T5CPV4</accession>
<evidence type="ECO:0000313" key="2">
    <source>
        <dbReference type="EMBL" id="SKB61447.1"/>
    </source>
</evidence>
<dbReference type="RefSeq" id="WP_079665544.1">
    <property type="nucleotide sequence ID" value="NZ_FUYZ01000001.1"/>
</dbReference>
<dbReference type="InterPro" id="IPR038670">
    <property type="entry name" value="HslJ-like_sf"/>
</dbReference>
<organism evidence="2 3">
    <name type="scientific">Soonwooa buanensis</name>
    <dbReference type="NCBI Taxonomy" id="619805"/>
    <lineage>
        <taxon>Bacteria</taxon>
        <taxon>Pseudomonadati</taxon>
        <taxon>Bacteroidota</taxon>
        <taxon>Flavobacteriia</taxon>
        <taxon>Flavobacteriales</taxon>
        <taxon>Weeksellaceae</taxon>
        <taxon>Chryseobacterium group</taxon>
        <taxon>Soonwooa</taxon>
    </lineage>
</organism>
<dbReference type="PANTHER" id="PTHR35535">
    <property type="entry name" value="HEAT SHOCK PROTEIN HSLJ"/>
    <property type="match status" value="1"/>
</dbReference>
<sequence length="265" mass="29464">MINKNTIKNLGFSAFAIAMLSLSSCSTTPKSSLPDGHTAKTSLDYPGVYLGVLPCADCSGIKTRIYLNKDNTYILQQDYLGKNGTSILENGTYSFDESGNVVNLKPKTKNGQSLKLFVGEDNISMLNQDGTKITTSLKDHYVLTKDYNELLNKKWYLKEMYGKAFDAQKTSKKEGYLSLDEKTSRYSSNAGCNQMNGAFTIEPGNKINFNQGMSTMMACQDMEAETTFGKVLKETKYFDVQLDKLLLLNSKHETIATFKVPVSKL</sequence>
<evidence type="ECO:0000313" key="3">
    <source>
        <dbReference type="Proteomes" id="UP000191112"/>
    </source>
</evidence>
<reference evidence="2 3" key="1">
    <citation type="submission" date="2017-02" db="EMBL/GenBank/DDBJ databases">
        <authorList>
            <person name="Peterson S.W."/>
        </authorList>
    </citation>
    <scope>NUCLEOTIDE SEQUENCE [LARGE SCALE GENOMIC DNA]</scope>
    <source>
        <strain evidence="2 3">DSM 22323</strain>
    </source>
</reference>
<dbReference type="OrthoDB" id="5348860at2"/>
<keyword evidence="3" id="KW-1185">Reference proteome</keyword>
<dbReference type="Gene3D" id="2.40.128.640">
    <property type="match status" value="1"/>
</dbReference>
<keyword evidence="2" id="KW-0346">Stress response</keyword>
<name>A0A1T5CPV4_9FLAO</name>
<protein>
    <submittedName>
        <fullName evidence="2">Heat shock protein HslJ</fullName>
    </submittedName>
</protein>
<dbReference type="PANTHER" id="PTHR35535:SF1">
    <property type="entry name" value="HEAT SHOCK PROTEIN HSLJ"/>
    <property type="match status" value="1"/>
</dbReference>
<dbReference type="Proteomes" id="UP000191112">
    <property type="component" value="Unassembled WGS sequence"/>
</dbReference>
<dbReference type="InterPro" id="IPR007298">
    <property type="entry name" value="Cu-R_lipoprotein_NlpE"/>
</dbReference>
<evidence type="ECO:0000259" key="1">
    <source>
        <dbReference type="Pfam" id="PF03724"/>
    </source>
</evidence>
<dbReference type="InterPro" id="IPR053147">
    <property type="entry name" value="Hsp_HslJ-like"/>
</dbReference>
<dbReference type="Pfam" id="PF03724">
    <property type="entry name" value="META"/>
    <property type="match status" value="1"/>
</dbReference>
<dbReference type="PROSITE" id="PS51257">
    <property type="entry name" value="PROKAR_LIPOPROTEIN"/>
    <property type="match status" value="1"/>
</dbReference>
<proteinExistence type="predicted"/>
<dbReference type="InterPro" id="IPR005184">
    <property type="entry name" value="DUF306_Meta_HslJ"/>
</dbReference>